<gene>
    <name evidence="1" type="ORF">BSTOLATCC_MIC2641</name>
</gene>
<proteinExistence type="predicted"/>
<evidence type="ECO:0008006" key="3">
    <source>
        <dbReference type="Google" id="ProtNLM"/>
    </source>
</evidence>
<evidence type="ECO:0000313" key="2">
    <source>
        <dbReference type="Proteomes" id="UP001162131"/>
    </source>
</evidence>
<dbReference type="AlphaFoldDB" id="A0AAU9ICA3"/>
<organism evidence="1 2">
    <name type="scientific">Blepharisma stoltei</name>
    <dbReference type="NCBI Taxonomy" id="1481888"/>
    <lineage>
        <taxon>Eukaryota</taxon>
        <taxon>Sar</taxon>
        <taxon>Alveolata</taxon>
        <taxon>Ciliophora</taxon>
        <taxon>Postciliodesmatophora</taxon>
        <taxon>Heterotrichea</taxon>
        <taxon>Heterotrichida</taxon>
        <taxon>Blepharismidae</taxon>
        <taxon>Blepharisma</taxon>
    </lineage>
</organism>
<comment type="caution">
    <text evidence="1">The sequence shown here is derived from an EMBL/GenBank/DDBJ whole genome shotgun (WGS) entry which is preliminary data.</text>
</comment>
<keyword evidence="2" id="KW-1185">Reference proteome</keyword>
<dbReference type="SMART" id="SM00028">
    <property type="entry name" value="TPR"/>
    <property type="match status" value="3"/>
</dbReference>
<reference evidence="1" key="1">
    <citation type="submission" date="2021-09" db="EMBL/GenBank/DDBJ databases">
        <authorList>
            <consortium name="AG Swart"/>
            <person name="Singh M."/>
            <person name="Singh A."/>
            <person name="Seah K."/>
            <person name="Emmerich C."/>
        </authorList>
    </citation>
    <scope>NUCLEOTIDE SEQUENCE</scope>
    <source>
        <strain evidence="1">ATCC30299</strain>
    </source>
</reference>
<dbReference type="InterPro" id="IPR011990">
    <property type="entry name" value="TPR-like_helical_dom_sf"/>
</dbReference>
<protein>
    <recommendedName>
        <fullName evidence="3">Tetratricopeptide repeat protein</fullName>
    </recommendedName>
</protein>
<dbReference type="SUPFAM" id="SSF48452">
    <property type="entry name" value="TPR-like"/>
    <property type="match status" value="1"/>
</dbReference>
<name>A0AAU9ICA3_9CILI</name>
<dbReference type="Proteomes" id="UP001162131">
    <property type="component" value="Unassembled WGS sequence"/>
</dbReference>
<dbReference type="EMBL" id="CAJZBQ010000003">
    <property type="protein sequence ID" value="CAG9310927.1"/>
    <property type="molecule type" value="Genomic_DNA"/>
</dbReference>
<dbReference type="InterPro" id="IPR019734">
    <property type="entry name" value="TPR_rpt"/>
</dbReference>
<evidence type="ECO:0000313" key="1">
    <source>
        <dbReference type="EMBL" id="CAG9310927.1"/>
    </source>
</evidence>
<accession>A0AAU9ICA3</accession>
<dbReference type="Gene3D" id="1.25.40.10">
    <property type="entry name" value="Tetratricopeptide repeat domain"/>
    <property type="match status" value="1"/>
</dbReference>
<sequence>MDKKAVIYAKARAKAYLEKNILHKAMRIYKLILKKVPDDYDSNNNLGIIYAETFMPVDAFRHFFRAIAAQKVKGEAWINMGVVFERFGKLNEAKIAYETAFLLKGTEEAAKDKIEKIGTVKKSLISFVQSASDLVL</sequence>